<keyword evidence="13" id="KW-1185">Reference proteome</keyword>
<feature type="domain" description="Mediator complex subunit Med25 PTOV" evidence="11">
    <location>
        <begin position="510"/>
        <end position="658"/>
    </location>
</feature>
<feature type="compositionally biased region" description="Basic and acidic residues" evidence="10">
    <location>
        <begin position="927"/>
        <end position="936"/>
    </location>
</feature>
<keyword evidence="6 8" id="KW-0804">Transcription</keyword>
<dbReference type="SUPFAM" id="SSF53300">
    <property type="entry name" value="vWA-like"/>
    <property type="match status" value="1"/>
</dbReference>
<evidence type="ECO:0000256" key="9">
    <source>
        <dbReference type="SAM" id="Coils"/>
    </source>
</evidence>
<protein>
    <recommendedName>
        <fullName evidence="3 8">Mediator of RNA polymerase II transcription subunit 25</fullName>
    </recommendedName>
</protein>
<feature type="compositionally biased region" description="Low complexity" evidence="10">
    <location>
        <begin position="248"/>
        <end position="275"/>
    </location>
</feature>
<feature type="domain" description="Mediator of RNA polymerase II transcription subunit 25 von Willebrand factor type A" evidence="12">
    <location>
        <begin position="14"/>
        <end position="224"/>
    </location>
</feature>
<evidence type="ECO:0000256" key="5">
    <source>
        <dbReference type="ARBA" id="ARBA00023159"/>
    </source>
</evidence>
<dbReference type="PANTHER" id="PTHR12433">
    <property type="entry name" value="MEDIATOR OF RNA POLYMERASE II TRANSCRIPTION SUBUNIT 25"/>
    <property type="match status" value="1"/>
</dbReference>
<evidence type="ECO:0000256" key="10">
    <source>
        <dbReference type="SAM" id="MobiDB-lite"/>
    </source>
</evidence>
<dbReference type="GO" id="GO:0005667">
    <property type="term" value="C:transcription regulator complex"/>
    <property type="evidence" value="ECO:0007669"/>
    <property type="project" value="UniProtKB-UniRule"/>
</dbReference>
<organism evidence="13 14">
    <name type="scientific">Petromyzon marinus</name>
    <name type="common">Sea lamprey</name>
    <dbReference type="NCBI Taxonomy" id="7757"/>
    <lineage>
        <taxon>Eukaryota</taxon>
        <taxon>Metazoa</taxon>
        <taxon>Chordata</taxon>
        <taxon>Craniata</taxon>
        <taxon>Vertebrata</taxon>
        <taxon>Cyclostomata</taxon>
        <taxon>Hyperoartia</taxon>
        <taxon>Petromyzontiformes</taxon>
        <taxon>Petromyzontidae</taxon>
        <taxon>Petromyzon</taxon>
    </lineage>
</organism>
<evidence type="ECO:0000256" key="4">
    <source>
        <dbReference type="ARBA" id="ARBA00023015"/>
    </source>
</evidence>
<feature type="compositionally biased region" description="Low complexity" evidence="10">
    <location>
        <begin position="400"/>
        <end position="410"/>
    </location>
</feature>
<evidence type="ECO:0000259" key="11">
    <source>
        <dbReference type="Pfam" id="PF11232"/>
    </source>
</evidence>
<feature type="region of interest" description="Disordered" evidence="10">
    <location>
        <begin position="864"/>
        <end position="936"/>
    </location>
</feature>
<feature type="compositionally biased region" description="Gly residues" evidence="10">
    <location>
        <begin position="669"/>
        <end position="685"/>
    </location>
</feature>
<keyword evidence="9" id="KW-0175">Coiled coil</keyword>
<feature type="compositionally biased region" description="Low complexity" evidence="10">
    <location>
        <begin position="876"/>
        <end position="886"/>
    </location>
</feature>
<evidence type="ECO:0000256" key="7">
    <source>
        <dbReference type="ARBA" id="ARBA00023242"/>
    </source>
</evidence>
<feature type="region of interest" description="Disordered" evidence="10">
    <location>
        <begin position="371"/>
        <end position="443"/>
    </location>
</feature>
<feature type="compositionally biased region" description="Low complexity" evidence="10">
    <location>
        <begin position="686"/>
        <end position="700"/>
    </location>
</feature>
<evidence type="ECO:0000259" key="12">
    <source>
        <dbReference type="Pfam" id="PF11265"/>
    </source>
</evidence>
<dbReference type="Pfam" id="PF11265">
    <property type="entry name" value="Med25_VWA"/>
    <property type="match status" value="1"/>
</dbReference>
<evidence type="ECO:0000256" key="2">
    <source>
        <dbReference type="ARBA" id="ARBA00009102"/>
    </source>
</evidence>
<dbReference type="Gene3D" id="2.40.290.30">
    <property type="entry name" value="Mediator complex subunit 25, ACID domain"/>
    <property type="match status" value="1"/>
</dbReference>
<gene>
    <name evidence="14" type="primary">MED25</name>
</gene>
<feature type="coiled-coil region" evidence="9">
    <location>
        <begin position="736"/>
        <end position="777"/>
    </location>
</feature>
<dbReference type="FunFam" id="2.40.290.30:FF:000001">
    <property type="entry name" value="Mediator of RNA polymerase II transcription subunit 25"/>
    <property type="match status" value="1"/>
</dbReference>
<proteinExistence type="inferred from homology"/>
<feature type="compositionally biased region" description="Low complexity" evidence="10">
    <location>
        <begin position="712"/>
        <end position="727"/>
    </location>
</feature>
<dbReference type="PANTHER" id="PTHR12433:SF11">
    <property type="entry name" value="MEDIATOR OF RNA POLYMERASE II TRANSCRIPTION SUBUNIT 25"/>
    <property type="match status" value="1"/>
</dbReference>
<feature type="region of interest" description="Disordered" evidence="10">
    <location>
        <begin position="456"/>
        <end position="503"/>
    </location>
</feature>
<dbReference type="KEGG" id="pmrn:116945639"/>
<comment type="function">
    <text evidence="8">Component of the Mediator complex, a coactivator involved in the regulated transcription of nearly all RNA polymerase II-dependent genes. Mediator functions as a bridge to convey information from gene-specific regulatory proteins to the basal RNA polymerase II transcription machinery. Mediator is recruited to promoters by direct interactions with regulatory proteins and serves as a scaffold for the assembly of a functional preinitiation complex with RNA polymerase II and the general transcription factors.</text>
</comment>
<dbReference type="Proteomes" id="UP001318040">
    <property type="component" value="Chromosome 24"/>
</dbReference>
<dbReference type="InterPro" id="IPR036465">
    <property type="entry name" value="vWFA_dom_sf"/>
</dbReference>
<feature type="compositionally biased region" description="Low complexity" evidence="10">
    <location>
        <begin position="456"/>
        <end position="497"/>
    </location>
</feature>
<keyword evidence="4 8" id="KW-0805">Transcription regulation</keyword>
<comment type="subcellular location">
    <subcellularLocation>
        <location evidence="1 8">Nucleus</location>
    </subcellularLocation>
</comment>
<feature type="region of interest" description="Disordered" evidence="10">
    <location>
        <begin position="656"/>
        <end position="733"/>
    </location>
</feature>
<dbReference type="InterPro" id="IPR021394">
    <property type="entry name" value="Med25_PTOV"/>
</dbReference>
<dbReference type="RefSeq" id="XP_032816036.1">
    <property type="nucleotide sequence ID" value="XM_032960145.1"/>
</dbReference>
<dbReference type="CTD" id="81857"/>
<feature type="compositionally biased region" description="Low complexity" evidence="10">
    <location>
        <begin position="780"/>
        <end position="809"/>
    </location>
</feature>
<evidence type="ECO:0000313" key="13">
    <source>
        <dbReference type="Proteomes" id="UP001318040"/>
    </source>
</evidence>
<dbReference type="Pfam" id="PF11232">
    <property type="entry name" value="Med25"/>
    <property type="match status" value="1"/>
</dbReference>
<feature type="region of interest" description="Disordered" evidence="10">
    <location>
        <begin position="780"/>
        <end position="821"/>
    </location>
</feature>
<dbReference type="AlphaFoldDB" id="A0AAJ7WZR7"/>
<keyword evidence="7 8" id="KW-0539">Nucleus</keyword>
<dbReference type="InterPro" id="IPR021419">
    <property type="entry name" value="Mediator_Med25_VWA"/>
</dbReference>
<dbReference type="InterPro" id="IPR038196">
    <property type="entry name" value="Med25_PTOV_sf"/>
</dbReference>
<evidence type="ECO:0000256" key="8">
    <source>
        <dbReference type="RuleBase" id="RU369088"/>
    </source>
</evidence>
<dbReference type="GO" id="GO:0045944">
    <property type="term" value="P:positive regulation of transcription by RNA polymerase II"/>
    <property type="evidence" value="ECO:0007669"/>
    <property type="project" value="TreeGrafter"/>
</dbReference>
<sequence length="936" mass="97479">MVVTDVVGGAGPNQAVRDVVFVVEGTANLGPYFESLKKSYLLPSIEFFNGGPPAETDFGGDYGGTQYCLVVFNAVDCAPDTYVQCFAPTSSAFEFVTWLDGIQFMGGGGESCSLIAEGLSTALQLFDDLKKMREQIGPTHKVCILVCNSPPYQLPAVESIAYSGLTVDQLATMIGERGVHFSVIAPRKVPALQFLFDKGGPLVPEAALKAYHQDLRHMILVRGLVLPERESMHQLPAVMPGSALPAGVGSVSGSSSLARATQPGGAQAGPTAGPGNHPQGSPGKVWPRQPPPSAAGVGGLQTQGSQQQQQQQNKLAIQQQMGVQQGPGQQPQPGHPMYPIPSQTGVPVLTGAHSAAAEAIKMAAMQKGYPSPANPGMGPGPQVPSAVAGPGGLVPTFPPGQGMNQSASAGGSQGGQGVPSSMPPSKLPPNASQGGAPMSQAGVTNVPTVGIAVAKQPQGPQQNPTQQLQQGLGMQASQQTGGAGGQQQQPQITLPGAQPMPSGVPGAANKVPVWSGSLEWQEKPKPASLDPNTKLTRSLACHVFISQGESLKTDQWPPNLIMQLIPQQLLSSLGPLFKNSRMVQFQFSNSDVESLKALYRIMATGFAGCVHFPNSAPCEVRVLMLLYSSRKKMFMGLIPNDQSGFVNGIRMVITNHKKAQQQRSQQQQMGGGPGGPQQPGQGGAQQQGAGPQPGASGQPPTGVPNSAGFPSQPGGPTGQPTAQQLPGAGMANPPAVVNLEEQRQQNLRHIQALQQTLEAAQKKEQALKVQQLQMQQQHMKQQQQLQLRPQQPAQGQGQGAPIPAQAGGMPPRPPNPTANPQLRSLLLNQQQQQQPHHRACFFCPPVFQATAAVSAAWPDAHATAARPADDVPPGPGAAAHAPASGPAVGGTDGPEAPHARSNDDEPRSPRTSAPFPAAHVPAGNAARSRDEHDVRG</sequence>
<comment type="subunit">
    <text evidence="8">Component of the Mediator complex.</text>
</comment>
<keyword evidence="5" id="KW-0010">Activator</keyword>
<accession>A0AAJ7WZR7</accession>
<evidence type="ECO:0000256" key="1">
    <source>
        <dbReference type="ARBA" id="ARBA00004123"/>
    </source>
</evidence>
<name>A0AAJ7WZR7_PETMA</name>
<reference evidence="14" key="1">
    <citation type="submission" date="2025-08" db="UniProtKB">
        <authorList>
            <consortium name="RefSeq"/>
        </authorList>
    </citation>
    <scope>IDENTIFICATION</scope>
    <source>
        <tissue evidence="14">Sperm</tissue>
    </source>
</reference>
<evidence type="ECO:0000256" key="3">
    <source>
        <dbReference type="ARBA" id="ARBA00019694"/>
    </source>
</evidence>
<evidence type="ECO:0000313" key="14">
    <source>
        <dbReference type="RefSeq" id="XP_032816036.1"/>
    </source>
</evidence>
<feature type="compositionally biased region" description="Low complexity" evidence="10">
    <location>
        <begin position="302"/>
        <end position="332"/>
    </location>
</feature>
<evidence type="ECO:0000256" key="6">
    <source>
        <dbReference type="ARBA" id="ARBA00023163"/>
    </source>
</evidence>
<feature type="compositionally biased region" description="Basic and acidic residues" evidence="10">
    <location>
        <begin position="895"/>
        <end position="908"/>
    </location>
</feature>
<feature type="region of interest" description="Disordered" evidence="10">
    <location>
        <begin position="248"/>
        <end position="346"/>
    </location>
</feature>
<comment type="similarity">
    <text evidence="2 8">Belongs to the Mediator complex subunit 25 family.</text>
</comment>
<dbReference type="GO" id="GO:0016592">
    <property type="term" value="C:mediator complex"/>
    <property type="evidence" value="ECO:0007669"/>
    <property type="project" value="UniProtKB-UniRule"/>
</dbReference>